<dbReference type="Pfam" id="PF00595">
    <property type="entry name" value="PDZ"/>
    <property type="match status" value="4"/>
</dbReference>
<feature type="compositionally biased region" description="Pro residues" evidence="3">
    <location>
        <begin position="1599"/>
        <end position="1611"/>
    </location>
</feature>
<dbReference type="FunFam" id="3.80.10.10:FF:000036">
    <property type="entry name" value="protein scribble homolog isoform X1"/>
    <property type="match status" value="1"/>
</dbReference>
<feature type="compositionally biased region" description="Polar residues" evidence="3">
    <location>
        <begin position="792"/>
        <end position="811"/>
    </location>
</feature>
<reference evidence="6" key="1">
    <citation type="submission" date="2025-08" db="UniProtKB">
        <authorList>
            <consortium name="RefSeq"/>
        </authorList>
    </citation>
    <scope>IDENTIFICATION</scope>
    <source>
        <tissue evidence="6">Whole larval tissue</tissue>
    </source>
</reference>
<dbReference type="Gene3D" id="2.30.42.10">
    <property type="match status" value="4"/>
</dbReference>
<dbReference type="GO" id="GO:0098968">
    <property type="term" value="P:neurotransmitter receptor transport postsynaptic membrane to endosome"/>
    <property type="evidence" value="ECO:0007669"/>
    <property type="project" value="TreeGrafter"/>
</dbReference>
<dbReference type="GO" id="GO:0045197">
    <property type="term" value="P:establishment or maintenance of epithelial cell apical/basal polarity"/>
    <property type="evidence" value="ECO:0007669"/>
    <property type="project" value="TreeGrafter"/>
</dbReference>
<feature type="compositionally biased region" description="Basic and acidic residues" evidence="3">
    <location>
        <begin position="664"/>
        <end position="681"/>
    </location>
</feature>
<accession>A0A9R0ED79</accession>
<evidence type="ECO:0000256" key="3">
    <source>
        <dbReference type="SAM" id="MobiDB-lite"/>
    </source>
</evidence>
<dbReference type="CDD" id="cd06701">
    <property type="entry name" value="PDZ4_Scribble-like"/>
    <property type="match status" value="1"/>
</dbReference>
<dbReference type="OrthoDB" id="2187496at2759"/>
<dbReference type="InterPro" id="IPR055414">
    <property type="entry name" value="LRR_R13L4/SHOC2-like"/>
</dbReference>
<dbReference type="CTD" id="23513"/>
<dbReference type="GO" id="GO:0005912">
    <property type="term" value="C:adherens junction"/>
    <property type="evidence" value="ECO:0007669"/>
    <property type="project" value="TreeGrafter"/>
</dbReference>
<feature type="compositionally biased region" description="Polar residues" evidence="3">
    <location>
        <begin position="2110"/>
        <end position="2121"/>
    </location>
</feature>
<dbReference type="InterPro" id="IPR001611">
    <property type="entry name" value="Leu-rich_rpt"/>
</dbReference>
<dbReference type="Pfam" id="PF13855">
    <property type="entry name" value="LRR_8"/>
    <property type="match status" value="1"/>
</dbReference>
<gene>
    <name evidence="6" type="primary">LOC118269574</name>
</gene>
<name>A0A9R0ED79_SPOFR</name>
<feature type="region of interest" description="Disordered" evidence="3">
    <location>
        <begin position="1947"/>
        <end position="2000"/>
    </location>
</feature>
<dbReference type="SUPFAM" id="SSF50156">
    <property type="entry name" value="PDZ domain-like"/>
    <property type="match status" value="4"/>
</dbReference>
<feature type="domain" description="PDZ" evidence="4">
    <location>
        <begin position="1346"/>
        <end position="1426"/>
    </location>
</feature>
<dbReference type="GO" id="GO:0098609">
    <property type="term" value="P:cell-cell adhesion"/>
    <property type="evidence" value="ECO:0007669"/>
    <property type="project" value="TreeGrafter"/>
</dbReference>
<dbReference type="GO" id="GO:0016323">
    <property type="term" value="C:basolateral plasma membrane"/>
    <property type="evidence" value="ECO:0007669"/>
    <property type="project" value="TreeGrafter"/>
</dbReference>
<dbReference type="Proteomes" id="UP000829999">
    <property type="component" value="Chromosome 30"/>
</dbReference>
<evidence type="ECO:0000259" key="4">
    <source>
        <dbReference type="PROSITE" id="PS50106"/>
    </source>
</evidence>
<dbReference type="GO" id="GO:0019901">
    <property type="term" value="F:protein kinase binding"/>
    <property type="evidence" value="ECO:0007669"/>
    <property type="project" value="TreeGrafter"/>
</dbReference>
<evidence type="ECO:0000313" key="6">
    <source>
        <dbReference type="RefSeq" id="XP_050562998.1"/>
    </source>
</evidence>
<feature type="compositionally biased region" description="Basic residues" evidence="3">
    <location>
        <begin position="615"/>
        <end position="629"/>
    </location>
</feature>
<dbReference type="GO" id="GO:0045211">
    <property type="term" value="C:postsynaptic membrane"/>
    <property type="evidence" value="ECO:0007669"/>
    <property type="project" value="TreeGrafter"/>
</dbReference>
<feature type="domain" description="PDZ" evidence="4">
    <location>
        <begin position="894"/>
        <end position="982"/>
    </location>
</feature>
<dbReference type="InterPro" id="IPR050614">
    <property type="entry name" value="Synaptic_Scaffolding_LAP-MAGUK"/>
</dbReference>
<dbReference type="Pfam" id="PF23598">
    <property type="entry name" value="LRR_14"/>
    <property type="match status" value="1"/>
</dbReference>
<feature type="domain" description="PDZ" evidence="4">
    <location>
        <begin position="1238"/>
        <end position="1328"/>
    </location>
</feature>
<feature type="compositionally biased region" description="Low complexity" evidence="3">
    <location>
        <begin position="1047"/>
        <end position="1081"/>
    </location>
</feature>
<feature type="compositionally biased region" description="Polar residues" evidence="3">
    <location>
        <begin position="1752"/>
        <end position="1764"/>
    </location>
</feature>
<dbReference type="FunFam" id="3.80.10.10:FF:000599">
    <property type="entry name" value="Leucine-rich repeat-containing protein"/>
    <property type="match status" value="1"/>
</dbReference>
<dbReference type="PANTHER" id="PTHR23119">
    <property type="entry name" value="DISCS LARGE"/>
    <property type="match status" value="1"/>
</dbReference>
<feature type="compositionally biased region" description="Polar residues" evidence="3">
    <location>
        <begin position="527"/>
        <end position="537"/>
    </location>
</feature>
<feature type="region of interest" description="Disordered" evidence="3">
    <location>
        <begin position="1565"/>
        <end position="1638"/>
    </location>
</feature>
<sequence>MFRCIPLFKCNRQVECVDKRHCSLPTIPEDILRYSRSLEELFLDANHIRDLPKNFFRLHRLRRLGLSDNEIHKLPADIQNFENLVELDVSRNDIPDIPEDIKKLRALQIADFSSNPIPRLPAGFSQLRALTVLGLNDMSLTSLPSDFGSLVSLQSLELRENLLKSLPESLKNLTRLQRLDLGDNDIEELPGFIGELPALEELWLDHNKLQYLPPEIGNLKALICLDVSENKLEKIPEEIGGLSSLTDLHLSQNMLETVPDGIGDLSKLAILKLDQNRLHTLNENVGRCTNLQELILTENFLMELPKSIGNLNELTVLNVDRNTLAEIPLEIGNMTLLGVLCLRDNKLTKLPNELGNCKSLHVLDVSGNRLQYLPYTLVNLELKAVWLSENQAQPLLTFQTDRDETTGENVLTCFLLPQLSYTQQPELEHTSEVGSGHWFRDHRFNSQSQELDRRESSVSRDRDSDDENWEQKENSRTHSVKFTEEMHEVKETPFVRQNTPHPKDLKAKAQKLLAGRSPEVAALQAAKQEQPTTNGISMSPPEHVIGPAETEPEHTTQAAPELTKEEDSDTQTAADRESSEGENDENEDSDELERPRRVAWRATVEDRGAPVQAGRLHRRDTPHHLKNKRVNQIDARRARDLIAQAIKKREQQEEPKTDDEETAEDAHDGESVSERAESEARVVNDQRCIEVRIARTAGGLGLSIAGGRGSTPYVGDDDGIFISRVTPNGPAYNAGLRVGDKVLSVNGTSVVEVDHYYAVEVLKASGPTLTLVVTRDSPNSTRTHSRAPSGASHHSISSTTDTVSTLENGQVPTGRGIPNKPLIISNQYAQEFEPEYKEQVVNQTVPTVVPPVTSYSPSPTGQVTAETYQRLQASPPPATEPYIPPVYQQKVLVHTTLIRDGAGLGFSIAGGKGSPPYRDDSDAIYISRISPQGAAAKDGKMMVGDKVVSINGVDMESAPHEAAVSLLTGHERFVRLVLQRTITTEQGEFVPRKSTSEEVREHKSSLQNVNIIPTQKPTTNHVSAPLNHTGTQNTRATTPAAAPPHTGPTAHIAHTGHTTPTGPTGHTTPTGPAAPMGHATPIGHAAPSPQPPLQKQATFAPTSVPPQPAPRKLSQPNGQAKPTTNSTSTPLTPGANNVHGSNDDVFDDIQPSRPITNEEFQAMIPAHFLGGARPAGAASAPPERGVRVTVERAPPVVLPPPPAALGRVTETITKSTFTETTVTRITDNQLVAPLIIEDVILVKEGGSLGFSIIGGTDHSCVPFGGKEPGIFISHVVPGGVAARSGKLRMGDRLLKVNGVELTGATHRDAVQLLLQPGATLTLTVRHDPLPNGFQGLIQVEIVDATDLTIIKQEGEKLGMHIKGGLNGQRGNPNDPNDEGVFISKINSGGAARRDGRLKVGMRLLEVNGVSLLGATHNEAVNALRSATNAPLHLVVCYGYTRPEKITTGSESGTADTGGSLSHSTSSLDRDEPLHQHQPEQQFQQDLVEFEHEKQVAEMREKSTPEKVLDIVHAVESMALEPAPPISPELQHKTTTVVMSKHTLQPQSSSSQAAPPSPLAVFTQQKVRTPPPSAQPPPGGPPASPASPVSPGPARLQRPTRPPPAPPAPPATQKPQVPRKPQTKRVSFTQEPMDEPEYFLSTNDTNTIFRPSLHDVHDDEQAGPMTIDTNDACEGFSSLLIRNQTSTELEVSRPVPKASRVLHADLIIPPPPLFDTYVSDSELVDDEDNEAILPPITVIPERIVLPEPAVAETSMQSSNSTNSPETEVPPPVNYTAFPLLVSEQVVTDTPVRSVIVSAVPANQVFRTPDYTVSEPEFYKELSVSPIGEPDPPALLHAQYKTLPTVSHVPNSPCNLHPEQTYVDQRPLYVPMHRSLRDLRADNISPGMVHSNTYPPINPYPSLTTVAGTYNPYTCTVPVCSSNQIGNTSHKSQTALVSTLGQDINANITSSVPTNYDDPPKSVQSERRVRFGEVTTVPETDRMSNSSDPLREGSPTPASALKPAWSSKIKSFAIGEVNINASPPHSGNFVKASVSDKKKFFENAMEESHKPSPKPEKVFTFLSADEVEKLKQEEERKMASLSRSELGSWSPGEDRQSGYSSHSDDEPYENGHSVSGGVSPSAKSQRRRAARDGEVEDAATRAARRAAWRAARLRSLEQEALESQKVIKSMVGPASDILEDPPRENSSNEKWPLPRIALRTKPGPILAVKEKEKLLDERITLRTEEFVCPATGETKVRTVEYIEKVIEKEVETTQEKIISLELTTSPSSETAPTDLEEAGISLGEADMEGGDNSLQPDIVQVVNPLLDGGAGRVTAIPVGPTHRVTAYTEQPQ</sequence>
<dbReference type="CDD" id="cd06704">
    <property type="entry name" value="PDZ1_Scribble-like"/>
    <property type="match status" value="1"/>
</dbReference>
<organism evidence="5 6">
    <name type="scientific">Spodoptera frugiperda</name>
    <name type="common">Fall armyworm</name>
    <dbReference type="NCBI Taxonomy" id="7108"/>
    <lineage>
        <taxon>Eukaryota</taxon>
        <taxon>Metazoa</taxon>
        <taxon>Ecdysozoa</taxon>
        <taxon>Arthropoda</taxon>
        <taxon>Hexapoda</taxon>
        <taxon>Insecta</taxon>
        <taxon>Pterygota</taxon>
        <taxon>Neoptera</taxon>
        <taxon>Endopterygota</taxon>
        <taxon>Lepidoptera</taxon>
        <taxon>Glossata</taxon>
        <taxon>Ditrysia</taxon>
        <taxon>Noctuoidea</taxon>
        <taxon>Noctuidae</taxon>
        <taxon>Amphipyrinae</taxon>
        <taxon>Spodoptera</taxon>
    </lineage>
</organism>
<evidence type="ECO:0000313" key="5">
    <source>
        <dbReference type="Proteomes" id="UP000829999"/>
    </source>
</evidence>
<dbReference type="PROSITE" id="PS51450">
    <property type="entry name" value="LRR"/>
    <property type="match status" value="5"/>
</dbReference>
<evidence type="ECO:0000256" key="2">
    <source>
        <dbReference type="ARBA" id="ARBA00022737"/>
    </source>
</evidence>
<feature type="region of interest" description="Disordered" evidence="3">
    <location>
        <begin position="440"/>
        <end position="485"/>
    </location>
</feature>
<dbReference type="SUPFAM" id="SSF52058">
    <property type="entry name" value="L domain-like"/>
    <property type="match status" value="2"/>
</dbReference>
<proteinExistence type="predicted"/>
<feature type="region of interest" description="Disordered" evidence="3">
    <location>
        <begin position="2070"/>
        <end position="2136"/>
    </location>
</feature>
<feature type="region of interest" description="Disordered" evidence="3">
    <location>
        <begin position="1015"/>
        <end position="1151"/>
    </location>
</feature>
<feature type="compositionally biased region" description="Basic and acidic residues" evidence="3">
    <location>
        <begin position="1467"/>
        <end position="1477"/>
    </location>
</feature>
<dbReference type="InterPro" id="IPR003591">
    <property type="entry name" value="Leu-rich_rpt_typical-subtyp"/>
</dbReference>
<feature type="region of interest" description="Disordered" evidence="3">
    <location>
        <begin position="1749"/>
        <end position="1768"/>
    </location>
</feature>
<dbReference type="GO" id="GO:0098887">
    <property type="term" value="P:neurotransmitter receptor transport, endosome to postsynaptic membrane"/>
    <property type="evidence" value="ECO:0007669"/>
    <property type="project" value="TreeGrafter"/>
</dbReference>
<dbReference type="PANTHER" id="PTHR23119:SF44">
    <property type="entry name" value="PROTEIN LAP4"/>
    <property type="match status" value="1"/>
</dbReference>
<dbReference type="SMART" id="SM00369">
    <property type="entry name" value="LRR_TYP"/>
    <property type="match status" value="15"/>
</dbReference>
<dbReference type="SMART" id="SM00228">
    <property type="entry name" value="PDZ"/>
    <property type="match status" value="4"/>
</dbReference>
<dbReference type="CDD" id="cd06702">
    <property type="entry name" value="PDZ3_Scribble-like"/>
    <property type="match status" value="1"/>
</dbReference>
<evidence type="ECO:0000256" key="1">
    <source>
        <dbReference type="ARBA" id="ARBA00022614"/>
    </source>
</evidence>
<protein>
    <submittedName>
        <fullName evidence="6">Protein lap4 isoform X1</fullName>
    </submittedName>
</protein>
<dbReference type="CDD" id="cd06703">
    <property type="entry name" value="PDZ2_Scribble-like"/>
    <property type="match status" value="1"/>
</dbReference>
<dbReference type="RefSeq" id="XP_050562998.1">
    <property type="nucleotide sequence ID" value="XM_050707041.1"/>
</dbReference>
<feature type="compositionally biased region" description="Polar residues" evidence="3">
    <location>
        <begin position="1015"/>
        <end position="1035"/>
    </location>
</feature>
<dbReference type="InterPro" id="IPR036034">
    <property type="entry name" value="PDZ_sf"/>
</dbReference>
<dbReference type="InterPro" id="IPR032675">
    <property type="entry name" value="LRR_dom_sf"/>
</dbReference>
<dbReference type="GO" id="GO:0043113">
    <property type="term" value="P:receptor clustering"/>
    <property type="evidence" value="ECO:0007669"/>
    <property type="project" value="TreeGrafter"/>
</dbReference>
<feature type="region of interest" description="Disordered" evidence="3">
    <location>
        <begin position="520"/>
        <end position="681"/>
    </location>
</feature>
<dbReference type="FunFam" id="2.30.42.10:FF:000074">
    <property type="entry name" value="protein scribble homolog isoform X2"/>
    <property type="match status" value="1"/>
</dbReference>
<feature type="compositionally biased region" description="Low complexity" evidence="3">
    <location>
        <begin position="1456"/>
        <end position="1466"/>
    </location>
</feature>
<dbReference type="SMART" id="SM00364">
    <property type="entry name" value="LRR_BAC"/>
    <property type="match status" value="11"/>
</dbReference>
<feature type="region of interest" description="Disordered" evidence="3">
    <location>
        <begin position="1447"/>
        <end position="1479"/>
    </location>
</feature>
<feature type="compositionally biased region" description="Pro residues" evidence="3">
    <location>
        <begin position="1568"/>
        <end position="1590"/>
    </location>
</feature>
<feature type="region of interest" description="Disordered" evidence="3">
    <location>
        <begin position="1363"/>
        <end position="1382"/>
    </location>
</feature>
<dbReference type="InterPro" id="IPR001478">
    <property type="entry name" value="PDZ"/>
</dbReference>
<feature type="domain" description="PDZ" evidence="4">
    <location>
        <begin position="690"/>
        <end position="777"/>
    </location>
</feature>
<keyword evidence="2" id="KW-0677">Repeat</keyword>
<dbReference type="SMART" id="SM00365">
    <property type="entry name" value="LRR_SD22"/>
    <property type="match status" value="7"/>
</dbReference>
<keyword evidence="1" id="KW-0433">Leucine-rich repeat</keyword>
<dbReference type="GO" id="GO:0014069">
    <property type="term" value="C:postsynaptic density"/>
    <property type="evidence" value="ECO:0007669"/>
    <property type="project" value="TreeGrafter"/>
</dbReference>
<feature type="compositionally biased region" description="Basic and acidic residues" evidence="3">
    <location>
        <begin position="1956"/>
        <end position="1969"/>
    </location>
</feature>
<dbReference type="Gene3D" id="3.80.10.10">
    <property type="entry name" value="Ribonuclease Inhibitor"/>
    <property type="match status" value="3"/>
</dbReference>
<dbReference type="PROSITE" id="PS50106">
    <property type="entry name" value="PDZ"/>
    <property type="match status" value="4"/>
</dbReference>
<keyword evidence="5" id="KW-1185">Reference proteome</keyword>
<feature type="region of interest" description="Disordered" evidence="3">
    <location>
        <begin position="775"/>
        <end position="819"/>
    </location>
</feature>
<feature type="compositionally biased region" description="Acidic residues" evidence="3">
    <location>
        <begin position="580"/>
        <end position="591"/>
    </location>
</feature>
<dbReference type="GeneID" id="118269574"/>
<dbReference type="FunFam" id="3.80.10.10:FF:000076">
    <property type="entry name" value="protein lap4 isoform X23"/>
    <property type="match status" value="1"/>
</dbReference>
<feature type="compositionally biased region" description="Low complexity" evidence="3">
    <location>
        <begin position="1122"/>
        <end position="1133"/>
    </location>
</feature>